<organism evidence="8 9">
    <name type="scientific">Candidatus Accumulibacter cognatus</name>
    <dbReference type="NCBI Taxonomy" id="2954383"/>
    <lineage>
        <taxon>Bacteria</taxon>
        <taxon>Pseudomonadati</taxon>
        <taxon>Pseudomonadota</taxon>
        <taxon>Betaproteobacteria</taxon>
        <taxon>Candidatus Accumulibacter</taxon>
    </lineage>
</organism>
<dbReference type="InterPro" id="IPR036328">
    <property type="entry name" value="MliC_sf"/>
</dbReference>
<feature type="region of interest" description="Disordered" evidence="5">
    <location>
        <begin position="116"/>
        <end position="155"/>
    </location>
</feature>
<feature type="signal peptide" evidence="6">
    <location>
        <begin position="1"/>
        <end position="16"/>
    </location>
</feature>
<evidence type="ECO:0000256" key="3">
    <source>
        <dbReference type="ARBA" id="ARBA00023139"/>
    </source>
</evidence>
<dbReference type="Pfam" id="PF09864">
    <property type="entry name" value="MliC"/>
    <property type="match status" value="1"/>
</dbReference>
<dbReference type="Gene3D" id="2.40.128.200">
    <property type="match status" value="1"/>
</dbReference>
<name>A0A7D5S977_9PROT</name>
<evidence type="ECO:0000259" key="7">
    <source>
        <dbReference type="Pfam" id="PF09864"/>
    </source>
</evidence>
<dbReference type="AlphaFoldDB" id="A0A7D5S977"/>
<evidence type="ECO:0000313" key="9">
    <source>
        <dbReference type="Proteomes" id="UP000509684"/>
    </source>
</evidence>
<proteinExistence type="predicted"/>
<protein>
    <submittedName>
        <fullName evidence="8">MliC family protein</fullName>
    </submittedName>
</protein>
<evidence type="ECO:0000256" key="1">
    <source>
        <dbReference type="ARBA" id="ARBA00022729"/>
    </source>
</evidence>
<evidence type="ECO:0000256" key="6">
    <source>
        <dbReference type="SAM" id="SignalP"/>
    </source>
</evidence>
<feature type="compositionally biased region" description="Low complexity" evidence="5">
    <location>
        <begin position="116"/>
        <end position="128"/>
    </location>
</feature>
<sequence>MSASLATAMLAMHFLAKLGSCTCSGTNTCDAAAYYDGSCKRQGAAVKTIKVHFACIGGQAVDATFVNGPSSRVRLALSDSRTLTLPQVLSGSGAQGPPHDDSCLLRQPPAACRRAAAQRCSQRGSARRQGAETQAAARRPPRAGARSTRAAGAHA</sequence>
<evidence type="ECO:0000256" key="4">
    <source>
        <dbReference type="ARBA" id="ARBA00023288"/>
    </source>
</evidence>
<keyword evidence="4" id="KW-0449">Lipoprotein</keyword>
<evidence type="ECO:0000313" key="8">
    <source>
        <dbReference type="EMBL" id="QLH49400.1"/>
    </source>
</evidence>
<keyword evidence="2" id="KW-0472">Membrane</keyword>
<gene>
    <name evidence="8" type="ORF">HWD57_06095</name>
</gene>
<feature type="chain" id="PRO_5028114292" evidence="6">
    <location>
        <begin position="17"/>
        <end position="155"/>
    </location>
</feature>
<reference evidence="8 9" key="1">
    <citation type="journal article" date="2019" name="Microbiome">
        <title>Annotated bacterial chromosomes from frame-shift-corrected long-read metagenomic data.</title>
        <authorList>
            <person name="Arumugam K."/>
            <person name="Bagci C."/>
            <person name="Bessarab I."/>
            <person name="Beier S."/>
            <person name="Buchfink B."/>
            <person name="Gorska A."/>
            <person name="Qiu G."/>
            <person name="Huson D.H."/>
            <person name="Williams R.B.H."/>
        </authorList>
    </citation>
    <scope>NUCLEOTIDE SEQUENCE [LARGE SCALE GENOMIC DNA]</scope>
    <source>
        <strain evidence="8">SSA1</strain>
    </source>
</reference>
<keyword evidence="3" id="KW-0564">Palmitate</keyword>
<dbReference type="KEGG" id="acog:HWD57_06095"/>
<evidence type="ECO:0000256" key="5">
    <source>
        <dbReference type="SAM" id="MobiDB-lite"/>
    </source>
</evidence>
<feature type="domain" description="C-type lysozyme inhibitor" evidence="7">
    <location>
        <begin position="53"/>
        <end position="94"/>
    </location>
</feature>
<dbReference type="InterPro" id="IPR018660">
    <property type="entry name" value="MliC"/>
</dbReference>
<evidence type="ECO:0000256" key="2">
    <source>
        <dbReference type="ARBA" id="ARBA00023136"/>
    </source>
</evidence>
<feature type="compositionally biased region" description="Low complexity" evidence="5">
    <location>
        <begin position="135"/>
        <end position="155"/>
    </location>
</feature>
<keyword evidence="1 6" id="KW-0732">Signal</keyword>
<dbReference type="EMBL" id="CP058708">
    <property type="protein sequence ID" value="QLH49400.1"/>
    <property type="molecule type" value="Genomic_DNA"/>
</dbReference>
<dbReference type="Proteomes" id="UP000509684">
    <property type="component" value="Chromosome"/>
</dbReference>
<accession>A0A7D5S977</accession>